<evidence type="ECO:0000313" key="1">
    <source>
        <dbReference type="EMBL" id="GMG20211.1"/>
    </source>
</evidence>
<gene>
    <name evidence="1" type="ORF">Amon01_000105700</name>
</gene>
<dbReference type="EMBL" id="BSXU01000311">
    <property type="protein sequence ID" value="GMG20211.1"/>
    <property type="molecule type" value="Genomic_DNA"/>
</dbReference>
<proteinExistence type="predicted"/>
<dbReference type="AlphaFoldDB" id="A0A9W7DCU5"/>
<reference evidence="1" key="1">
    <citation type="submission" date="2023-04" db="EMBL/GenBank/DDBJ databases">
        <title>Ambrosiozyma monospora NBRC 1965.</title>
        <authorList>
            <person name="Ichikawa N."/>
            <person name="Sato H."/>
            <person name="Tonouchi N."/>
        </authorList>
    </citation>
    <scope>NUCLEOTIDE SEQUENCE</scope>
    <source>
        <strain evidence="1">NBRC 1965</strain>
    </source>
</reference>
<comment type="caution">
    <text evidence="1">The sequence shown here is derived from an EMBL/GenBank/DDBJ whole genome shotgun (WGS) entry which is preliminary data.</text>
</comment>
<dbReference type="OrthoDB" id="10027416at2759"/>
<name>A0A9W7DCU5_AMBMO</name>
<keyword evidence="2" id="KW-1185">Reference proteome</keyword>
<protein>
    <submittedName>
        <fullName evidence="1">Unnamed protein product</fullName>
    </submittedName>
</protein>
<evidence type="ECO:0000313" key="2">
    <source>
        <dbReference type="Proteomes" id="UP001165063"/>
    </source>
</evidence>
<dbReference type="Proteomes" id="UP001165063">
    <property type="component" value="Unassembled WGS sequence"/>
</dbReference>
<organism evidence="1 2">
    <name type="scientific">Ambrosiozyma monospora</name>
    <name type="common">Yeast</name>
    <name type="synonym">Endomycopsis monosporus</name>
    <dbReference type="NCBI Taxonomy" id="43982"/>
    <lineage>
        <taxon>Eukaryota</taxon>
        <taxon>Fungi</taxon>
        <taxon>Dikarya</taxon>
        <taxon>Ascomycota</taxon>
        <taxon>Saccharomycotina</taxon>
        <taxon>Pichiomycetes</taxon>
        <taxon>Pichiales</taxon>
        <taxon>Pichiaceae</taxon>
        <taxon>Ambrosiozyma</taxon>
    </lineage>
</organism>
<sequence>MLKRLNLTVSPHSHDHQLSFYITILCKLPIELQQVIISLTLSRINLKLHYHLFEHWFSMIPGSKLTIKVDQFLMSSCGSGGSGLGYELQNSFLHFVIYDSELTQYESLINTLSVKRLVISTGVKRSIWKEPKRKHLLDIAKELTLLVFTSLNKARLLPLHKVSTIDKLSVPSNNLDLFNCEMDTIFGNVKVVSLTIGFEFNEDRDTHKIIQLCEMKFRFQKIMILIANDRTCLENLPLIENLIQYSMVHVTIYKVLENELNSDILPLFQHVSVKTIDSKSKNIFSQLDCIPKVLELRLTPSKLIENNKLSISFYNFKFVNRYLSKLKLSSVPEIKHCDFSGLSHLTELSINCNVIDSETLHTIPSGLKKICLEVDYRVLFDDGNSNHDQILLPWSIESLTIYPACLIKQFDTTYQSCPFLLSVSIGEF</sequence>
<accession>A0A9W7DCU5</accession>